<dbReference type="RefSeq" id="WP_169172856.1">
    <property type="nucleotide sequence ID" value="NZ_JAAIII010000006.1"/>
</dbReference>
<proteinExistence type="predicted"/>
<keyword evidence="1" id="KW-1133">Transmembrane helix</keyword>
<accession>A0A7Y0ERW6</accession>
<feature type="transmembrane region" description="Helical" evidence="1">
    <location>
        <begin position="52"/>
        <end position="79"/>
    </location>
</feature>
<comment type="caution">
    <text evidence="2">The sequence shown here is derived from an EMBL/GenBank/DDBJ whole genome shotgun (WGS) entry which is preliminary data.</text>
</comment>
<dbReference type="AlphaFoldDB" id="A0A7Y0ERW6"/>
<evidence type="ECO:0000256" key="1">
    <source>
        <dbReference type="SAM" id="Phobius"/>
    </source>
</evidence>
<keyword evidence="1" id="KW-0812">Transmembrane</keyword>
<reference evidence="2 3" key="1">
    <citation type="submission" date="2020-02" db="EMBL/GenBank/DDBJ databases">
        <title>Characterization of phylogenetic diversity of novel bifidobacterial species isolated in Czech ZOOs.</title>
        <authorList>
            <person name="Lugli G.A."/>
            <person name="Vera N.B."/>
            <person name="Ventura M."/>
        </authorList>
    </citation>
    <scope>NUCLEOTIDE SEQUENCE [LARGE SCALE GENOMIC DNA]</scope>
    <source>
        <strain evidence="2 3">DSM 109957</strain>
    </source>
</reference>
<evidence type="ECO:0008006" key="4">
    <source>
        <dbReference type="Google" id="ProtNLM"/>
    </source>
</evidence>
<name>A0A7Y0ERW6_9BIFI</name>
<feature type="transmembrane region" description="Helical" evidence="1">
    <location>
        <begin position="138"/>
        <end position="158"/>
    </location>
</feature>
<dbReference type="EMBL" id="JAAIII010000006">
    <property type="protein sequence ID" value="NMM94858.1"/>
    <property type="molecule type" value="Genomic_DNA"/>
</dbReference>
<sequence>MKQQLSMLVQRAHTFISQYPWRCAVTVFIVVLSIIDWMAASPINTYSCVVGVLHLLVVAALPVFPQIGCLALMVLELAGCLYPAVGGPSRLWGVCFAIGLFAYCEGTLGAAILAAAGFSILQLGQIITYSDYGQGLDYGSGVSLLGVLVFSAMAGYICRQVVDKNRGVEQKAAELVQDQARRQYEQNLSIAAQLHDKIANGLTTIALESQKNLERSGNSANTASWQLVAEQSARSIQELHAVIDCLSLVPSDEYAGVISEQLHDELAQWCSRQDEAMHNQGLQGRARINDFGLIAKPIASRKRLLFDVLAEVYVDISKHCERQGTYQMTITLCDNSVEITQTNALAKSESRTSYGKGLQIYNGRIEAAGGMLSATAQNEQWNLYVFIPMS</sequence>
<organism evidence="2 3">
    <name type="scientific">Bifidobacterium oedipodis</name>
    <dbReference type="NCBI Taxonomy" id="2675322"/>
    <lineage>
        <taxon>Bacteria</taxon>
        <taxon>Bacillati</taxon>
        <taxon>Actinomycetota</taxon>
        <taxon>Actinomycetes</taxon>
        <taxon>Bifidobacteriales</taxon>
        <taxon>Bifidobacteriaceae</taxon>
        <taxon>Bifidobacterium</taxon>
    </lineage>
</organism>
<gene>
    <name evidence="2" type="ORF">G1C95_2046</name>
</gene>
<keyword evidence="1" id="KW-0472">Membrane</keyword>
<evidence type="ECO:0000313" key="2">
    <source>
        <dbReference type="EMBL" id="NMM94858.1"/>
    </source>
</evidence>
<keyword evidence="3" id="KW-1185">Reference proteome</keyword>
<dbReference type="Proteomes" id="UP000532194">
    <property type="component" value="Unassembled WGS sequence"/>
</dbReference>
<feature type="transmembrane region" description="Helical" evidence="1">
    <location>
        <begin position="91"/>
        <end position="118"/>
    </location>
</feature>
<feature type="transmembrane region" description="Helical" evidence="1">
    <location>
        <begin position="21"/>
        <end position="40"/>
    </location>
</feature>
<protein>
    <recommendedName>
        <fullName evidence="4">Signal transduction histidine kinase subgroup 3 dimerisation and phosphoacceptor domain-containing protein</fullName>
    </recommendedName>
</protein>
<evidence type="ECO:0000313" key="3">
    <source>
        <dbReference type="Proteomes" id="UP000532194"/>
    </source>
</evidence>